<protein>
    <recommendedName>
        <fullName evidence="5">DUF1508 domain-containing protein</fullName>
    </recommendedName>
</protein>
<sequence length="46" mass="5419">MSKWLIFRNSLGWWVIVEYTTNRRWMIRDWFPSGAEAIAAFAAGGR</sequence>
<dbReference type="Proteomes" id="UP000294844">
    <property type="component" value="Unassembled WGS sequence"/>
</dbReference>
<evidence type="ECO:0008006" key="5">
    <source>
        <dbReference type="Google" id="ProtNLM"/>
    </source>
</evidence>
<comment type="caution">
    <text evidence="1">The sequence shown here is derived from an EMBL/GenBank/DDBJ whole genome shotgun (WGS) entry which is preliminary data.</text>
</comment>
<gene>
    <name evidence="2" type="ORF">CCUG60883_01375</name>
    <name evidence="1" type="ORF">CCUG60885_04226</name>
</gene>
<keyword evidence="3" id="KW-1185">Reference proteome</keyword>
<evidence type="ECO:0000313" key="1">
    <source>
        <dbReference type="EMBL" id="TDZ92112.1"/>
    </source>
</evidence>
<accession>A0A4R8SC01</accession>
<proteinExistence type="predicted"/>
<dbReference type="EMBL" id="PECM01000005">
    <property type="protein sequence ID" value="TEA07342.1"/>
    <property type="molecule type" value="Genomic_DNA"/>
</dbReference>
<organism evidence="1 4">
    <name type="scientific">Mycobacteroides salmoniphilum</name>
    <dbReference type="NCBI Taxonomy" id="404941"/>
    <lineage>
        <taxon>Bacteria</taxon>
        <taxon>Bacillati</taxon>
        <taxon>Actinomycetota</taxon>
        <taxon>Actinomycetes</taxon>
        <taxon>Mycobacteriales</taxon>
        <taxon>Mycobacteriaceae</taxon>
        <taxon>Mycobacteroides</taxon>
    </lineage>
</organism>
<evidence type="ECO:0000313" key="2">
    <source>
        <dbReference type="EMBL" id="TEA07342.1"/>
    </source>
</evidence>
<evidence type="ECO:0000313" key="3">
    <source>
        <dbReference type="Proteomes" id="UP000294844"/>
    </source>
</evidence>
<evidence type="ECO:0000313" key="4">
    <source>
        <dbReference type="Proteomes" id="UP000295685"/>
    </source>
</evidence>
<name>A0A4R8SC01_9MYCO</name>
<dbReference type="Proteomes" id="UP000295685">
    <property type="component" value="Unassembled WGS sequence"/>
</dbReference>
<reference evidence="3 4" key="1">
    <citation type="journal article" date="2019" name="Sci. Rep.">
        <title>Extended insight into the Mycobacterium chelonae-abscessus complex through whole genome sequencing of Mycobacterium salmoniphilum outbreak and Mycobacterium salmoniphilum-like strains.</title>
        <authorList>
            <person name="Behra P.R.K."/>
            <person name="Das S."/>
            <person name="Pettersson B.M.F."/>
            <person name="Shirreff L."/>
            <person name="DuCote T."/>
            <person name="Jacobsson K.G."/>
            <person name="Ennis D.G."/>
            <person name="Kirsebom L.A."/>
        </authorList>
    </citation>
    <scope>NUCLEOTIDE SEQUENCE [LARGE SCALE GENOMIC DNA]</scope>
    <source>
        <strain evidence="2 3">CCUG 60883</strain>
        <strain evidence="1 4">CCUG 60885</strain>
    </source>
</reference>
<dbReference type="EMBL" id="PECK01000008">
    <property type="protein sequence ID" value="TDZ92112.1"/>
    <property type="molecule type" value="Genomic_DNA"/>
</dbReference>
<dbReference type="AlphaFoldDB" id="A0A4R8SC01"/>